<evidence type="ECO:0000313" key="4">
    <source>
        <dbReference type="Proteomes" id="UP000013996"/>
    </source>
</evidence>
<dbReference type="STRING" id="1249483.LEP1GSC202_3347"/>
<dbReference type="AlphaFoldDB" id="A0A5E8HD91"/>
<evidence type="ECO:0000259" key="2">
    <source>
        <dbReference type="Pfam" id="PF13524"/>
    </source>
</evidence>
<keyword evidence="3" id="KW-0808">Transferase</keyword>
<gene>
    <name evidence="3" type="ORF">LEP1GSC202_3347</name>
</gene>
<organism evidence="3 4">
    <name type="scientific">Leptospira yanagawae serovar Saopaulo str. Sao Paulo = ATCC 700523</name>
    <dbReference type="NCBI Taxonomy" id="1249483"/>
    <lineage>
        <taxon>Bacteria</taxon>
        <taxon>Pseudomonadati</taxon>
        <taxon>Spirochaetota</taxon>
        <taxon>Spirochaetia</taxon>
        <taxon>Leptospirales</taxon>
        <taxon>Leptospiraceae</taxon>
        <taxon>Leptospira</taxon>
    </lineage>
</organism>
<dbReference type="InterPro" id="IPR055259">
    <property type="entry name" value="YkvP/CgeB_Glyco_trans-like"/>
</dbReference>
<feature type="domain" description="Spore protein YkvP/CgeB glycosyl transferase-like" evidence="2">
    <location>
        <begin position="548"/>
        <end position="675"/>
    </location>
</feature>
<reference evidence="3 4" key="1">
    <citation type="submission" date="2013-04" db="EMBL/GenBank/DDBJ databases">
        <authorList>
            <person name="Harkins D.M."/>
            <person name="Durkin A.S."/>
            <person name="Brinkac L.M."/>
            <person name="Haft D.H."/>
            <person name="Selengut J.D."/>
            <person name="Sanka R."/>
            <person name="DePew J."/>
            <person name="Purushe J."/>
            <person name="Hartskeerl R.A."/>
            <person name="Ahmed A."/>
            <person name="van der Linden H."/>
            <person name="Goris M.G.A."/>
            <person name="Vinetz J.M."/>
            <person name="Sutton G.G."/>
            <person name="Nierman W.C."/>
            <person name="Fouts D.E."/>
        </authorList>
    </citation>
    <scope>NUCLEOTIDE SEQUENCE [LARGE SCALE GENOMIC DNA]</scope>
    <source>
        <strain evidence="3 4">Sao Paulo</strain>
    </source>
</reference>
<sequence length="681" mass="80674">MNSQKNKVVSIVLGTYNRLFFLKLTIQSVRKELELLNQPCEIIVIDGGSTDGTIKWLIEQKDIISIIQHNRGFWKGKEIDRRSWGYFMNLGFKISQGKFVCMVSDDCLFVPGSLKNGLIQFNDLLEKGNKIGGIAFFWREYPFVESENYWVGRTFEKVFINHGLFLRQALEDVDYIDEDSFHFYHADGDLSLKIIEKGYQILPADNSYIEHYSHANTQLRTTNFSKQKADFLKFKEKWFHLAVHERIKIGDAIFKNFADSKHTIDYYKNLSSNNRVRDFFKKVIKKLISLVKNREYYEKNFLNDKFIKKISIQNKKNSFSISNLVLRFDNDKVHGDEHFYKSELKEIREETLSTYDDIYKGYSERILIHVPEDQHSPAGYSYFNNLYQTLNFMGVPVEKFQGSDDLDIKFKFFKPTLFLSSDHESYLSQFDWTSILKYKEKNQFKVGLTASLEEYGNSPLYSRLEDYSNGKVDFFYSFRTSEYIEFRKEYDLFKTFNYRIFNIEFACNPLYHYPVENNKKEFDFVFLASNNPDKVKRVSKYFSKIVSQYNGVIAGPWWPFTKNFRINPEQDRVIYSMAKVGLNLSIPEQIQFPCELNERTYILAACGILQLIDNPCILSKRFSPESLFHSKDASEYFKNFMFILKNYPDLTHIRTNAFKEAYKKHTTFHRMEKFLLELRSH</sequence>
<dbReference type="Proteomes" id="UP000013996">
    <property type="component" value="Unassembled WGS sequence"/>
</dbReference>
<dbReference type="EMBL" id="AOGX02000024">
    <property type="protein sequence ID" value="EOQ87996.1"/>
    <property type="molecule type" value="Genomic_DNA"/>
</dbReference>
<dbReference type="Pfam" id="PF00535">
    <property type="entry name" value="Glycos_transf_2"/>
    <property type="match status" value="1"/>
</dbReference>
<comment type="caution">
    <text evidence="3">The sequence shown here is derived from an EMBL/GenBank/DDBJ whole genome shotgun (WGS) entry which is preliminary data.</text>
</comment>
<dbReference type="Gene3D" id="3.90.550.10">
    <property type="entry name" value="Spore Coat Polysaccharide Biosynthesis Protein SpsA, Chain A"/>
    <property type="match status" value="1"/>
</dbReference>
<dbReference type="RefSeq" id="WP_015678025.1">
    <property type="nucleotide sequence ID" value="NZ_AOGX02000024.1"/>
</dbReference>
<proteinExistence type="predicted"/>
<feature type="domain" description="Glycosyltransferase 2-like" evidence="1">
    <location>
        <begin position="10"/>
        <end position="118"/>
    </location>
</feature>
<dbReference type="GO" id="GO:0016758">
    <property type="term" value="F:hexosyltransferase activity"/>
    <property type="evidence" value="ECO:0007669"/>
    <property type="project" value="UniProtKB-ARBA"/>
</dbReference>
<dbReference type="PANTHER" id="PTHR22916">
    <property type="entry name" value="GLYCOSYLTRANSFERASE"/>
    <property type="match status" value="1"/>
</dbReference>
<evidence type="ECO:0000259" key="1">
    <source>
        <dbReference type="Pfam" id="PF00535"/>
    </source>
</evidence>
<dbReference type="InterPro" id="IPR029044">
    <property type="entry name" value="Nucleotide-diphossugar_trans"/>
</dbReference>
<protein>
    <submittedName>
        <fullName evidence="3">Glycosyltransferases group 1</fullName>
    </submittedName>
</protein>
<dbReference type="OrthoDB" id="9810303at2"/>
<name>A0A5E8HD91_9LEPT</name>
<dbReference type="Pfam" id="PF13524">
    <property type="entry name" value="Glyco_trans_1_2"/>
    <property type="match status" value="1"/>
</dbReference>
<dbReference type="InterPro" id="IPR001173">
    <property type="entry name" value="Glyco_trans_2-like"/>
</dbReference>
<evidence type="ECO:0000313" key="3">
    <source>
        <dbReference type="EMBL" id="EOQ87996.1"/>
    </source>
</evidence>
<dbReference type="PANTHER" id="PTHR22916:SF3">
    <property type="entry name" value="UDP-GLCNAC:BETAGAL BETA-1,3-N-ACETYLGLUCOSAMINYLTRANSFERASE-LIKE PROTEIN 1"/>
    <property type="match status" value="1"/>
</dbReference>
<dbReference type="SUPFAM" id="SSF53448">
    <property type="entry name" value="Nucleotide-diphospho-sugar transferases"/>
    <property type="match status" value="1"/>
</dbReference>
<accession>A0A5E8HD91</accession>